<evidence type="ECO:0000313" key="3">
    <source>
        <dbReference type="Proteomes" id="UP000192907"/>
    </source>
</evidence>
<protein>
    <submittedName>
        <fullName evidence="2">HDOD domain-containing protein</fullName>
    </submittedName>
</protein>
<dbReference type="OrthoDB" id="9784953at2"/>
<proteinExistence type="predicted"/>
<dbReference type="PANTHER" id="PTHR33525:SF4">
    <property type="entry name" value="CYCLIC DI-GMP PHOSPHODIESTERASE CDGJ"/>
    <property type="match status" value="1"/>
</dbReference>
<gene>
    <name evidence="2" type="ORF">SAMN06296036_115105</name>
</gene>
<dbReference type="SUPFAM" id="SSF109604">
    <property type="entry name" value="HD-domain/PDEase-like"/>
    <property type="match status" value="1"/>
</dbReference>
<dbReference type="EMBL" id="FWZT01000015">
    <property type="protein sequence ID" value="SMF49707.1"/>
    <property type="molecule type" value="Genomic_DNA"/>
</dbReference>
<evidence type="ECO:0000259" key="1">
    <source>
        <dbReference type="PROSITE" id="PS51833"/>
    </source>
</evidence>
<accession>A0A1Y6CEB4</accession>
<dbReference type="Proteomes" id="UP000192907">
    <property type="component" value="Unassembled WGS sequence"/>
</dbReference>
<dbReference type="Pfam" id="PF08668">
    <property type="entry name" value="HDOD"/>
    <property type="match status" value="1"/>
</dbReference>
<reference evidence="3" key="1">
    <citation type="submission" date="2017-04" db="EMBL/GenBank/DDBJ databases">
        <authorList>
            <person name="Varghese N."/>
            <person name="Submissions S."/>
        </authorList>
    </citation>
    <scope>NUCLEOTIDE SEQUENCE [LARGE SCALE GENOMIC DNA]</scope>
    <source>
        <strain evidence="3">RKEM611</strain>
    </source>
</reference>
<dbReference type="InterPro" id="IPR052340">
    <property type="entry name" value="RNase_Y/CdgJ"/>
</dbReference>
<name>A0A1Y6CEB4_9BACT</name>
<dbReference type="PANTHER" id="PTHR33525">
    <property type="match status" value="1"/>
</dbReference>
<dbReference type="PROSITE" id="PS51833">
    <property type="entry name" value="HDOD"/>
    <property type="match status" value="1"/>
</dbReference>
<feature type="domain" description="HDOD" evidence="1">
    <location>
        <begin position="75"/>
        <end position="267"/>
    </location>
</feature>
<keyword evidence="3" id="KW-1185">Reference proteome</keyword>
<dbReference type="AlphaFoldDB" id="A0A1Y6CEB4"/>
<dbReference type="Gene3D" id="1.10.3210.10">
    <property type="entry name" value="Hypothetical protein af1432"/>
    <property type="match status" value="1"/>
</dbReference>
<dbReference type="STRING" id="1513793.SAMN06296036_115105"/>
<dbReference type="InterPro" id="IPR013976">
    <property type="entry name" value="HDOD"/>
</dbReference>
<sequence length="328" mass="37284">MKECKTCGRKFSSERDFLSGTSRWRTCLNRVIMFNCSCGSTLTIKGELFDWFSPTKLMSPEQKLAFGEMKMDDSLPRVSAQIFEIQEKVLDERLSAQALADAIRGEPALAAEILHLANLKVGGKAGRVQQLAHAIAYLSRKELQQFVLMATVKDFSFKAKIFSFEKFWRKSLMTGRVASYLCPKFFPKCAELAFIYGSLLNVGKLALGFYQPRLIDRLIKTSLDADLSWNMVEGELAFNHRMLGTVAGIIWAFPNDLIEIIDDHHTSFTKSTFSSLLRFSNEWSHILLDEPQFVDREILECGFQVFQFEEQRLLEEMKAAISVTPIAA</sequence>
<organism evidence="2 3">
    <name type="scientific">Pseudobacteriovorax antillogorgiicola</name>
    <dbReference type="NCBI Taxonomy" id="1513793"/>
    <lineage>
        <taxon>Bacteria</taxon>
        <taxon>Pseudomonadati</taxon>
        <taxon>Bdellovibrionota</taxon>
        <taxon>Oligoflexia</taxon>
        <taxon>Oligoflexales</taxon>
        <taxon>Pseudobacteriovoracaceae</taxon>
        <taxon>Pseudobacteriovorax</taxon>
    </lineage>
</organism>
<evidence type="ECO:0000313" key="2">
    <source>
        <dbReference type="EMBL" id="SMF49707.1"/>
    </source>
</evidence>